<gene>
    <name evidence="1" type="ORF">VFSR5_2764</name>
</gene>
<dbReference type="Proteomes" id="UP000004521">
    <property type="component" value="Unassembled WGS sequence"/>
</dbReference>
<accession>A0AAV3EMC1</accession>
<organism evidence="1 2">
    <name type="scientific">Aliivibrio fischeri SR5</name>
    <dbReference type="NCBI Taxonomy" id="1088719"/>
    <lineage>
        <taxon>Bacteria</taxon>
        <taxon>Pseudomonadati</taxon>
        <taxon>Pseudomonadota</taxon>
        <taxon>Gammaproteobacteria</taxon>
        <taxon>Vibrionales</taxon>
        <taxon>Vibrionaceae</taxon>
        <taxon>Aliivibrio</taxon>
    </lineage>
</organism>
<dbReference type="EMBL" id="AHIH01000016">
    <property type="protein sequence ID" value="EHN67947.1"/>
    <property type="molecule type" value="Genomic_DNA"/>
</dbReference>
<evidence type="ECO:0008006" key="3">
    <source>
        <dbReference type="Google" id="ProtNLM"/>
    </source>
</evidence>
<protein>
    <recommendedName>
        <fullName evidence="3">Transposase</fullName>
    </recommendedName>
</protein>
<comment type="caution">
    <text evidence="1">The sequence shown here is derived from an EMBL/GenBank/DDBJ whole genome shotgun (WGS) entry which is preliminary data.</text>
</comment>
<evidence type="ECO:0000313" key="1">
    <source>
        <dbReference type="EMBL" id="EHN67947.1"/>
    </source>
</evidence>
<name>A0AAV3EMC1_ALIFS</name>
<dbReference type="AlphaFoldDB" id="A0AAV3EMC1"/>
<proteinExistence type="predicted"/>
<sequence>MQAKMRQNHEKFKRELVSETHELLAIIVNCRT</sequence>
<evidence type="ECO:0000313" key="2">
    <source>
        <dbReference type="Proteomes" id="UP000004521"/>
    </source>
</evidence>
<reference evidence="1 2" key="1">
    <citation type="journal article" date="2012" name="J. Bacteriol.">
        <title>Draft Genome Sequence of Vibrio fischeri SR5, a Strain Isolated from the Light Organ of the Mediterranean Squid Sepiola robusta.</title>
        <authorList>
            <person name="Gyllborg M.C."/>
            <person name="Sahl J.W."/>
            <person name="Cronin D.C.III."/>
            <person name="Rasko D.A."/>
            <person name="Mandel M.J."/>
        </authorList>
    </citation>
    <scope>NUCLEOTIDE SEQUENCE [LARGE SCALE GENOMIC DNA]</scope>
    <source>
        <strain evidence="1 2">SR5</strain>
    </source>
</reference>